<keyword evidence="5" id="KW-1185">Reference proteome</keyword>
<dbReference type="Proteomes" id="UP000676310">
    <property type="component" value="Unassembled WGS sequence"/>
</dbReference>
<dbReference type="GO" id="GO:0080042">
    <property type="term" value="F:ADP-glucose pyrophosphohydrolase activity"/>
    <property type="evidence" value="ECO:0007669"/>
    <property type="project" value="TreeGrafter"/>
</dbReference>
<accession>A0A8J2N3P0</accession>
<name>A0A8J2N3P0_9PLEO</name>
<evidence type="ECO:0000256" key="1">
    <source>
        <dbReference type="ARBA" id="ARBA00001946"/>
    </source>
</evidence>
<proteinExistence type="predicted"/>
<feature type="domain" description="Nudix hydrolase" evidence="3">
    <location>
        <begin position="102"/>
        <end position="265"/>
    </location>
</feature>
<dbReference type="OrthoDB" id="10249920at2759"/>
<organism evidence="4 5">
    <name type="scientific">Alternaria atra</name>
    <dbReference type="NCBI Taxonomy" id="119953"/>
    <lineage>
        <taxon>Eukaryota</taxon>
        <taxon>Fungi</taxon>
        <taxon>Dikarya</taxon>
        <taxon>Ascomycota</taxon>
        <taxon>Pezizomycotina</taxon>
        <taxon>Dothideomycetes</taxon>
        <taxon>Pleosporomycetidae</taxon>
        <taxon>Pleosporales</taxon>
        <taxon>Pleosporineae</taxon>
        <taxon>Pleosporaceae</taxon>
        <taxon>Alternaria</taxon>
        <taxon>Alternaria sect. Ulocladioides</taxon>
    </lineage>
</organism>
<dbReference type="AlphaFoldDB" id="A0A8J2N3P0"/>
<dbReference type="InterPro" id="IPR000086">
    <property type="entry name" value="NUDIX_hydrolase_dom"/>
</dbReference>
<dbReference type="GeneID" id="67022153"/>
<sequence length="287" mass="32714">MADEFTLDGFRSPVTVNLARKITKEKLLQFPAFRTWKDTLQKNLDLQYTDKNHAFYDDPFDLKSIEIQSVDYFSPTKLGFVKLIAEIRNQSNDKKLPGIAFLRGGSVAVLMVLRPVDSRDERWVVMTEQPRVPAGSLQFVEIPAGMLDDAGDFGGQAAKEIEEETGFKLPKSELIDLTKLALSQSTSEGECLQDAMYPSPGGSDEFIPIFLWEKELNRQEIMDLRGKLTGSRKQGEMIRLRVCDYEELWKLCPRDAKTLAAWALYEGLNREGKIEEELRKRRGVQNN</sequence>
<dbReference type="PANTHER" id="PTHR11839:SF18">
    <property type="entry name" value="NUDIX HYDROLASE DOMAIN-CONTAINING PROTEIN"/>
    <property type="match status" value="1"/>
</dbReference>
<keyword evidence="2" id="KW-0378">Hydrolase</keyword>
<dbReference type="GO" id="GO:0080041">
    <property type="term" value="F:ADP-ribose pyrophosphohydrolase activity"/>
    <property type="evidence" value="ECO:0007669"/>
    <property type="project" value="TreeGrafter"/>
</dbReference>
<evidence type="ECO:0000313" key="5">
    <source>
        <dbReference type="Proteomes" id="UP000676310"/>
    </source>
</evidence>
<evidence type="ECO:0000259" key="3">
    <source>
        <dbReference type="PROSITE" id="PS51462"/>
    </source>
</evidence>
<evidence type="ECO:0000256" key="2">
    <source>
        <dbReference type="ARBA" id="ARBA00022801"/>
    </source>
</evidence>
<dbReference type="SUPFAM" id="SSF55811">
    <property type="entry name" value="Nudix"/>
    <property type="match status" value="1"/>
</dbReference>
<dbReference type="EMBL" id="CAJRGZ010000027">
    <property type="protein sequence ID" value="CAG5181883.1"/>
    <property type="molecule type" value="Genomic_DNA"/>
</dbReference>
<dbReference type="GO" id="GO:0019693">
    <property type="term" value="P:ribose phosphate metabolic process"/>
    <property type="evidence" value="ECO:0007669"/>
    <property type="project" value="TreeGrafter"/>
</dbReference>
<comment type="cofactor">
    <cofactor evidence="1">
        <name>Mg(2+)</name>
        <dbReference type="ChEBI" id="CHEBI:18420"/>
    </cofactor>
</comment>
<dbReference type="CDD" id="cd03424">
    <property type="entry name" value="NUDIX_ADPRase_Nudt5_UGPPase_Nudt14"/>
    <property type="match status" value="1"/>
</dbReference>
<gene>
    <name evidence="4" type="ORF">ALTATR162_LOCUS9883</name>
</gene>
<dbReference type="PANTHER" id="PTHR11839">
    <property type="entry name" value="UDP/ADP-SUGAR PYROPHOSPHATASE"/>
    <property type="match status" value="1"/>
</dbReference>
<dbReference type="InterPro" id="IPR015797">
    <property type="entry name" value="NUDIX_hydrolase-like_dom_sf"/>
</dbReference>
<dbReference type="PROSITE" id="PS51462">
    <property type="entry name" value="NUDIX"/>
    <property type="match status" value="1"/>
</dbReference>
<dbReference type="Pfam" id="PF00293">
    <property type="entry name" value="NUDIX"/>
    <property type="match status" value="1"/>
</dbReference>
<dbReference type="Gene3D" id="3.90.79.10">
    <property type="entry name" value="Nucleoside Triphosphate Pyrophosphohydrolase"/>
    <property type="match status" value="1"/>
</dbReference>
<dbReference type="RefSeq" id="XP_043173454.1">
    <property type="nucleotide sequence ID" value="XM_043317519.1"/>
</dbReference>
<protein>
    <recommendedName>
        <fullName evidence="3">Nudix hydrolase domain-containing protein</fullName>
    </recommendedName>
</protein>
<reference evidence="4" key="1">
    <citation type="submission" date="2021-05" db="EMBL/GenBank/DDBJ databases">
        <authorList>
            <person name="Stam R."/>
        </authorList>
    </citation>
    <scope>NUCLEOTIDE SEQUENCE</scope>
    <source>
        <strain evidence="4">CS162</strain>
    </source>
</reference>
<comment type="caution">
    <text evidence="4">The sequence shown here is derived from an EMBL/GenBank/DDBJ whole genome shotgun (WGS) entry which is preliminary data.</text>
</comment>
<evidence type="ECO:0000313" key="4">
    <source>
        <dbReference type="EMBL" id="CAG5181883.1"/>
    </source>
</evidence>
<dbReference type="GO" id="GO:0006753">
    <property type="term" value="P:nucleoside phosphate metabolic process"/>
    <property type="evidence" value="ECO:0007669"/>
    <property type="project" value="TreeGrafter"/>
</dbReference>